<dbReference type="Proteomes" id="UP001158986">
    <property type="component" value="Unassembled WGS sequence"/>
</dbReference>
<protein>
    <recommendedName>
        <fullName evidence="1">Complex 1 LYR protein domain-containing protein</fullName>
    </recommendedName>
</protein>
<feature type="domain" description="Complex 1 LYR protein" evidence="1">
    <location>
        <begin position="6"/>
        <end position="64"/>
    </location>
</feature>
<reference evidence="2 4" key="1">
    <citation type="submission" date="2021-11" db="EMBL/GenBank/DDBJ databases">
        <authorList>
            <person name="Islam A."/>
            <person name="Islam S."/>
            <person name="Flora M.S."/>
            <person name="Rahman M."/>
            <person name="Ziaur R.M."/>
            <person name="Epstein J.H."/>
            <person name="Hassan M."/>
            <person name="Klassen M."/>
            <person name="Woodard K."/>
            <person name="Webb A."/>
            <person name="Webby R.J."/>
            <person name="El Zowalaty M.E."/>
        </authorList>
    </citation>
    <scope>NUCLEOTIDE SEQUENCE</scope>
    <source>
        <strain evidence="3">Pbs1</strain>
        <strain evidence="2">Pbs3</strain>
    </source>
</reference>
<evidence type="ECO:0000259" key="1">
    <source>
        <dbReference type="Pfam" id="PF05347"/>
    </source>
</evidence>
<gene>
    <name evidence="3" type="ORF">PBS001_LOCUS8625</name>
    <name evidence="2" type="ORF">PBS003_LOCUS7717</name>
</gene>
<dbReference type="Pfam" id="PF05347">
    <property type="entry name" value="Complex1_LYR"/>
    <property type="match status" value="1"/>
</dbReference>
<evidence type="ECO:0000313" key="2">
    <source>
        <dbReference type="EMBL" id="CAH0481110.1"/>
    </source>
</evidence>
<evidence type="ECO:0000313" key="3">
    <source>
        <dbReference type="EMBL" id="CAH0522190.1"/>
    </source>
</evidence>
<name>A0AAU9L8Q3_9STRA</name>
<accession>A0AAU9L8Q3</accession>
<evidence type="ECO:0000313" key="4">
    <source>
        <dbReference type="Proteomes" id="UP001158986"/>
    </source>
</evidence>
<organism evidence="2 5">
    <name type="scientific">Peronospora belbahrii</name>
    <dbReference type="NCBI Taxonomy" id="622444"/>
    <lineage>
        <taxon>Eukaryota</taxon>
        <taxon>Sar</taxon>
        <taxon>Stramenopiles</taxon>
        <taxon>Oomycota</taxon>
        <taxon>Peronosporomycetes</taxon>
        <taxon>Peronosporales</taxon>
        <taxon>Peronosporaceae</taxon>
        <taxon>Peronospora</taxon>
    </lineage>
</organism>
<dbReference type="AlphaFoldDB" id="A0AAU9L8Q3"/>
<dbReference type="InterPro" id="IPR008011">
    <property type="entry name" value="Complex1_LYR_dom"/>
</dbReference>
<evidence type="ECO:0000313" key="5">
    <source>
        <dbReference type="Proteomes" id="UP001160483"/>
    </source>
</evidence>
<proteinExistence type="predicted"/>
<dbReference type="Proteomes" id="UP001160483">
    <property type="component" value="Unassembled WGS sequence"/>
</dbReference>
<dbReference type="EMBL" id="CAKLCB010000388">
    <property type="protein sequence ID" value="CAH0522190.1"/>
    <property type="molecule type" value="Genomic_DNA"/>
</dbReference>
<comment type="caution">
    <text evidence="2">The sequence shown here is derived from an EMBL/GenBank/DDBJ whole genome shotgun (WGS) entry which is preliminary data.</text>
</comment>
<keyword evidence="4" id="KW-1185">Reference proteome</keyword>
<sequence>MTDWRREVLALYRDVLRIVRSFPNRSMARKLRYNARELLYLRRHEQSAARIQMHLTEGRDALDVYRVLQSDSKLLTAITRKNRLVKESEAKEK</sequence>
<dbReference type="EMBL" id="CAKKTJ010000326">
    <property type="protein sequence ID" value="CAH0481110.1"/>
    <property type="molecule type" value="Genomic_DNA"/>
</dbReference>